<dbReference type="SUPFAM" id="SSF46785">
    <property type="entry name" value="Winged helix' DNA-binding domain"/>
    <property type="match status" value="1"/>
</dbReference>
<gene>
    <name evidence="6" type="ORF">HKN21_01495</name>
</gene>
<feature type="region of interest" description="Disordered" evidence="4">
    <location>
        <begin position="224"/>
        <end position="246"/>
    </location>
</feature>
<dbReference type="Gene3D" id="1.10.10.10">
    <property type="entry name" value="Winged helix-like DNA-binding domain superfamily/Winged helix DNA-binding domain"/>
    <property type="match status" value="1"/>
</dbReference>
<evidence type="ECO:0000256" key="3">
    <source>
        <dbReference type="ARBA" id="ARBA00023163"/>
    </source>
</evidence>
<accession>A0A7Y2E5B4</accession>
<dbReference type="SMART" id="SM00418">
    <property type="entry name" value="HTH_ARSR"/>
    <property type="match status" value="1"/>
</dbReference>
<dbReference type="Pfam" id="PF01638">
    <property type="entry name" value="HxlR"/>
    <property type="match status" value="1"/>
</dbReference>
<dbReference type="InterPro" id="IPR036390">
    <property type="entry name" value="WH_DNA-bd_sf"/>
</dbReference>
<evidence type="ECO:0000256" key="4">
    <source>
        <dbReference type="SAM" id="MobiDB-lite"/>
    </source>
</evidence>
<organism evidence="6 7">
    <name type="scientific">Eiseniibacteriota bacterium</name>
    <dbReference type="NCBI Taxonomy" id="2212470"/>
    <lineage>
        <taxon>Bacteria</taxon>
        <taxon>Candidatus Eiseniibacteriota</taxon>
    </lineage>
</organism>
<keyword evidence="1" id="KW-0805">Transcription regulation</keyword>
<dbReference type="EMBL" id="JABDJR010000052">
    <property type="protein sequence ID" value="NNF05411.1"/>
    <property type="molecule type" value="Genomic_DNA"/>
</dbReference>
<dbReference type="CDD" id="cd00090">
    <property type="entry name" value="HTH_ARSR"/>
    <property type="match status" value="1"/>
</dbReference>
<dbReference type="InterPro" id="IPR001845">
    <property type="entry name" value="HTH_ArsR_DNA-bd_dom"/>
</dbReference>
<dbReference type="GO" id="GO:0003677">
    <property type="term" value="F:DNA binding"/>
    <property type="evidence" value="ECO:0007669"/>
    <property type="project" value="UniProtKB-KW"/>
</dbReference>
<feature type="domain" description="HTH hxlR-type" evidence="5">
    <location>
        <begin position="9"/>
        <end position="106"/>
    </location>
</feature>
<evidence type="ECO:0000256" key="1">
    <source>
        <dbReference type="ARBA" id="ARBA00023015"/>
    </source>
</evidence>
<dbReference type="PANTHER" id="PTHR33204">
    <property type="entry name" value="TRANSCRIPTIONAL REGULATOR, MARR FAMILY"/>
    <property type="match status" value="1"/>
</dbReference>
<keyword evidence="3" id="KW-0804">Transcription</keyword>
<dbReference type="AlphaFoldDB" id="A0A7Y2E5B4"/>
<evidence type="ECO:0000313" key="6">
    <source>
        <dbReference type="EMBL" id="NNF05411.1"/>
    </source>
</evidence>
<protein>
    <submittedName>
        <fullName evidence="6">Helix-turn-helix transcriptional regulator</fullName>
    </submittedName>
</protein>
<comment type="caution">
    <text evidence="6">The sequence shown here is derived from an EMBL/GenBank/DDBJ whole genome shotgun (WGS) entry which is preliminary data.</text>
</comment>
<reference evidence="6 7" key="1">
    <citation type="submission" date="2020-03" db="EMBL/GenBank/DDBJ databases">
        <title>Metabolic flexibility allows generalist bacteria to become dominant in a frequently disturbed ecosystem.</title>
        <authorList>
            <person name="Chen Y.-J."/>
            <person name="Leung P.M."/>
            <person name="Bay S.K."/>
            <person name="Hugenholtz P."/>
            <person name="Kessler A.J."/>
            <person name="Shelley G."/>
            <person name="Waite D.W."/>
            <person name="Cook P.L."/>
            <person name="Greening C."/>
        </authorList>
    </citation>
    <scope>NUCLEOTIDE SEQUENCE [LARGE SCALE GENOMIC DNA]</scope>
    <source>
        <strain evidence="6">SS_bin_28</strain>
    </source>
</reference>
<dbReference type="InterPro" id="IPR011991">
    <property type="entry name" value="ArsR-like_HTH"/>
</dbReference>
<dbReference type="PROSITE" id="PS51118">
    <property type="entry name" value="HTH_HXLR"/>
    <property type="match status" value="1"/>
</dbReference>
<dbReference type="GO" id="GO:0003700">
    <property type="term" value="F:DNA-binding transcription factor activity"/>
    <property type="evidence" value="ECO:0007669"/>
    <property type="project" value="InterPro"/>
</dbReference>
<keyword evidence="2" id="KW-0238">DNA-binding</keyword>
<sequence>MARGYGQYCPLSLAAEVLAERWTILVISRVMDGCYRFNEIHRGLPKMSASLLSQRLRQLETAGVLHAREELGKPGYTYSLTQAGEDLRPLVENLAVWGQHWARDLTQADLDPRFLLWSMHLRLDVEKMPPGRTVLEFEFANAPADCRRFWIVNDAGKVEMCLSHPGFDVDLSLHADLLLFVETWRGFRDLRSEIRRGAIKLTGPTKLKRAFPSWLMLSSLSPFQRKRPGKERSLAQRRQKQRNRHV</sequence>
<name>A0A7Y2E5B4_UNCEI</name>
<proteinExistence type="predicted"/>
<evidence type="ECO:0000256" key="2">
    <source>
        <dbReference type="ARBA" id="ARBA00023125"/>
    </source>
</evidence>
<dbReference type="PANTHER" id="PTHR33204:SF18">
    <property type="entry name" value="TRANSCRIPTIONAL REGULATORY PROTEIN"/>
    <property type="match status" value="1"/>
</dbReference>
<dbReference type="Proteomes" id="UP000547674">
    <property type="component" value="Unassembled WGS sequence"/>
</dbReference>
<dbReference type="InterPro" id="IPR002577">
    <property type="entry name" value="HTH_HxlR"/>
</dbReference>
<dbReference type="InterPro" id="IPR036388">
    <property type="entry name" value="WH-like_DNA-bd_sf"/>
</dbReference>
<evidence type="ECO:0000313" key="7">
    <source>
        <dbReference type="Proteomes" id="UP000547674"/>
    </source>
</evidence>
<evidence type="ECO:0000259" key="5">
    <source>
        <dbReference type="PROSITE" id="PS51118"/>
    </source>
</evidence>